<evidence type="ECO:0000313" key="3">
    <source>
        <dbReference type="Proteomes" id="UP000639643"/>
    </source>
</evidence>
<dbReference type="Proteomes" id="UP000639643">
    <property type="component" value="Unassembled WGS sequence"/>
</dbReference>
<keyword evidence="1" id="KW-0472">Membrane</keyword>
<dbReference type="AlphaFoldDB" id="A0A8H6KA26"/>
<organism evidence="2 3">
    <name type="scientific">Colletotrichum musicola</name>
    <dbReference type="NCBI Taxonomy" id="2175873"/>
    <lineage>
        <taxon>Eukaryota</taxon>
        <taxon>Fungi</taxon>
        <taxon>Dikarya</taxon>
        <taxon>Ascomycota</taxon>
        <taxon>Pezizomycotina</taxon>
        <taxon>Sordariomycetes</taxon>
        <taxon>Hypocreomycetidae</taxon>
        <taxon>Glomerellales</taxon>
        <taxon>Glomerellaceae</taxon>
        <taxon>Colletotrichum</taxon>
        <taxon>Colletotrichum orchidearum species complex</taxon>
    </lineage>
</organism>
<reference evidence="2" key="1">
    <citation type="journal article" date="2020" name="Phytopathology">
        <title>Genome Sequence Resources of Colletotrichum truncatum, C. plurivorum, C. musicola, and C. sojae: Four Species Pathogenic to Soybean (Glycine max).</title>
        <authorList>
            <person name="Rogerio F."/>
            <person name="Boufleur T.R."/>
            <person name="Ciampi-Guillardi M."/>
            <person name="Sukno S.A."/>
            <person name="Thon M.R."/>
            <person name="Massola Junior N.S."/>
            <person name="Baroncelli R."/>
        </authorList>
    </citation>
    <scope>NUCLEOTIDE SEQUENCE</scope>
    <source>
        <strain evidence="2">LFN0074</strain>
    </source>
</reference>
<keyword evidence="1" id="KW-0812">Transmembrane</keyword>
<name>A0A8H6KA26_9PEZI</name>
<feature type="transmembrane region" description="Helical" evidence="1">
    <location>
        <begin position="33"/>
        <end position="51"/>
    </location>
</feature>
<keyword evidence="1" id="KW-1133">Transmembrane helix</keyword>
<comment type="caution">
    <text evidence="2">The sequence shown here is derived from an EMBL/GenBank/DDBJ whole genome shotgun (WGS) entry which is preliminary data.</text>
</comment>
<dbReference type="OrthoDB" id="189997at2759"/>
<accession>A0A8H6KA26</accession>
<keyword evidence="3" id="KW-1185">Reference proteome</keyword>
<protein>
    <submittedName>
        <fullName evidence="2">Uncharacterized protein</fullName>
    </submittedName>
</protein>
<dbReference type="EMBL" id="WIGM01000355">
    <property type="protein sequence ID" value="KAF6827862.1"/>
    <property type="molecule type" value="Genomic_DNA"/>
</dbReference>
<sequence>MDSPYVDEELEACCEFVGIFRALQKKRQIPKHWVDMLFTFQVGVTMVYIVYRRAVSTPRHVDRAIRDVASSLAIFADRSEKADVYRDCLDVLASSISGFCAPGTIDEESRSEISGIVQQIIESGIAPDVASMLTEMRRVPGDG</sequence>
<evidence type="ECO:0000256" key="1">
    <source>
        <dbReference type="SAM" id="Phobius"/>
    </source>
</evidence>
<gene>
    <name evidence="2" type="ORF">CMUS01_08808</name>
</gene>
<proteinExistence type="predicted"/>
<evidence type="ECO:0000313" key="2">
    <source>
        <dbReference type="EMBL" id="KAF6827862.1"/>
    </source>
</evidence>